<sequence>MAVNKLNLPELMADDSTGSMHSGCSLLSLLYNFVLVLDLSIDRVWNFFTNPTVSVHG</sequence>
<proteinExistence type="predicted"/>
<dbReference type="EMBL" id="CM010716">
    <property type="protein sequence ID" value="RZC50823.1"/>
    <property type="molecule type" value="Genomic_DNA"/>
</dbReference>
<evidence type="ECO:0000313" key="2">
    <source>
        <dbReference type="Proteomes" id="UP000316621"/>
    </source>
</evidence>
<dbReference type="Proteomes" id="UP000316621">
    <property type="component" value="Chromosome 2"/>
</dbReference>
<gene>
    <name evidence="1" type="ORF">C5167_019247</name>
</gene>
<keyword evidence="2" id="KW-1185">Reference proteome</keyword>
<evidence type="ECO:0000313" key="1">
    <source>
        <dbReference type="EMBL" id="RZC50823.1"/>
    </source>
</evidence>
<protein>
    <submittedName>
        <fullName evidence="1">Uncharacterized protein</fullName>
    </submittedName>
</protein>
<dbReference type="Gramene" id="RZC50823">
    <property type="protein sequence ID" value="RZC50823"/>
    <property type="gene ID" value="C5167_019247"/>
</dbReference>
<dbReference type="AlphaFoldDB" id="A0A4Y7IPM2"/>
<accession>A0A4Y7IPM2</accession>
<reference evidence="1 2" key="1">
    <citation type="journal article" date="2018" name="Science">
        <title>The opium poppy genome and morphinan production.</title>
        <authorList>
            <person name="Guo L."/>
            <person name="Winzer T."/>
            <person name="Yang X."/>
            <person name="Li Y."/>
            <person name="Ning Z."/>
            <person name="He Z."/>
            <person name="Teodor R."/>
            <person name="Lu Y."/>
            <person name="Bowser T.A."/>
            <person name="Graham I.A."/>
            <person name="Ye K."/>
        </authorList>
    </citation>
    <scope>NUCLEOTIDE SEQUENCE [LARGE SCALE GENOMIC DNA]</scope>
    <source>
        <strain evidence="2">cv. HN1</strain>
        <tissue evidence="1">Leaves</tissue>
    </source>
</reference>
<name>A0A4Y7IPM2_PAPSO</name>
<organism evidence="1 2">
    <name type="scientific">Papaver somniferum</name>
    <name type="common">Opium poppy</name>
    <dbReference type="NCBI Taxonomy" id="3469"/>
    <lineage>
        <taxon>Eukaryota</taxon>
        <taxon>Viridiplantae</taxon>
        <taxon>Streptophyta</taxon>
        <taxon>Embryophyta</taxon>
        <taxon>Tracheophyta</taxon>
        <taxon>Spermatophyta</taxon>
        <taxon>Magnoliopsida</taxon>
        <taxon>Ranunculales</taxon>
        <taxon>Papaveraceae</taxon>
        <taxon>Papaveroideae</taxon>
        <taxon>Papaver</taxon>
    </lineage>
</organism>